<protein>
    <submittedName>
        <fullName evidence="2">Serine/threonine protein kinase</fullName>
    </submittedName>
</protein>
<dbReference type="InterPro" id="IPR011009">
    <property type="entry name" value="Kinase-like_dom_sf"/>
</dbReference>
<organism evidence="2 3">
    <name type="scientific">Clostridium neonatale</name>
    <dbReference type="NCBI Taxonomy" id="137838"/>
    <lineage>
        <taxon>Bacteria</taxon>
        <taxon>Bacillati</taxon>
        <taxon>Bacillota</taxon>
        <taxon>Clostridia</taxon>
        <taxon>Eubacteriales</taxon>
        <taxon>Clostridiaceae</taxon>
        <taxon>Clostridium</taxon>
    </lineage>
</organism>
<sequence length="191" mass="22757">MRYILNKKDCKFLGKGKEGEVYLTPEGYALKIFYKKKKAKEEVKLLEIASKSRFFPNVIFIAQNMILREYIEGINLKEYIDLNGLSYNLSCEIIDLVENFKSMKFTRINIRNAHIFVDNHEKIHVIDPRKVFSKNTPYPKDIVKILVKSNVFDDFVKYLLDYKPELINYWIAAYDYYVYNSKKTLRIDMYA</sequence>
<dbReference type="EMBL" id="PDCJ01000001">
    <property type="protein sequence ID" value="PEG31365.1"/>
    <property type="molecule type" value="Genomic_DNA"/>
</dbReference>
<dbReference type="OrthoDB" id="1916806at2"/>
<proteinExistence type="predicted"/>
<dbReference type="GeneID" id="68877805"/>
<dbReference type="RefSeq" id="WP_058295523.1">
    <property type="nucleotide sequence ID" value="NZ_CAKJVD010000041.1"/>
</dbReference>
<keyword evidence="2" id="KW-0418">Kinase</keyword>
<dbReference type="STRING" id="137838.GCA_001458595_02780"/>
<dbReference type="SUPFAM" id="SSF56112">
    <property type="entry name" value="Protein kinase-like (PK-like)"/>
    <property type="match status" value="1"/>
</dbReference>
<gene>
    <name evidence="1" type="ORF">CNEO2_580032</name>
    <name evidence="2" type="ORF">CQ394_06555</name>
</gene>
<dbReference type="Proteomes" id="UP000220840">
    <property type="component" value="Unassembled WGS sequence"/>
</dbReference>
<keyword evidence="2" id="KW-0808">Transferase</keyword>
<keyword evidence="3" id="KW-1185">Reference proteome</keyword>
<dbReference type="EMBL" id="CAMTCP010000257">
    <property type="protein sequence ID" value="CAI3658994.1"/>
    <property type="molecule type" value="Genomic_DNA"/>
</dbReference>
<dbReference type="GO" id="GO:0004674">
    <property type="term" value="F:protein serine/threonine kinase activity"/>
    <property type="evidence" value="ECO:0007669"/>
    <property type="project" value="UniProtKB-KW"/>
</dbReference>
<evidence type="ECO:0000313" key="3">
    <source>
        <dbReference type="Proteomes" id="UP000220840"/>
    </source>
</evidence>
<comment type="caution">
    <text evidence="2">The sequence shown here is derived from an EMBL/GenBank/DDBJ whole genome shotgun (WGS) entry which is preliminary data.</text>
</comment>
<evidence type="ECO:0000313" key="1">
    <source>
        <dbReference type="EMBL" id="CAI3658994.1"/>
    </source>
</evidence>
<keyword evidence="2" id="KW-0723">Serine/threonine-protein kinase</keyword>
<evidence type="ECO:0000313" key="2">
    <source>
        <dbReference type="EMBL" id="PEG31365.1"/>
    </source>
</evidence>
<reference evidence="1" key="2">
    <citation type="submission" date="2022-10" db="EMBL/GenBank/DDBJ databases">
        <authorList>
            <person name="Aires J."/>
            <person name="Mesa V."/>
        </authorList>
    </citation>
    <scope>NUCLEOTIDE SEQUENCE</scope>
    <source>
        <strain evidence="1">Clostridium neonatale JD116</strain>
    </source>
</reference>
<reference evidence="2 3" key="1">
    <citation type="submission" date="2017-10" db="EMBL/GenBank/DDBJ databases">
        <title>Effective Description of Clostridium neonatale sp. nov. linked to necrotizing enterocolitis in neonates and a clarification of species assignable to the genus Clostridium (Prazmowski 1880) emend. Lawson and Rainey 2016.</title>
        <authorList>
            <person name="Bernard K."/>
            <person name="Burdz T."/>
            <person name="Wiebe D."/>
            <person name="Balcewich B."/>
            <person name="Alfa M."/>
            <person name="Bernier A.-M."/>
        </authorList>
    </citation>
    <scope>NUCLEOTIDE SEQUENCE [LARGE SCALE GENOMIC DNA]</scope>
    <source>
        <strain evidence="2 3">LCDC99A005</strain>
    </source>
</reference>
<name>A0A2A7MI25_9CLOT</name>
<accession>A0A2A7MI25</accession>
<dbReference type="Proteomes" id="UP001189143">
    <property type="component" value="Unassembled WGS sequence"/>
</dbReference>
<dbReference type="AlphaFoldDB" id="A0A2A7MI25"/>